<reference evidence="1 2" key="1">
    <citation type="submission" date="2023-01" db="EMBL/GenBank/DDBJ databases">
        <title>Genome sequence resource and annotation of Enterobacter ludwigii, an economically important pathogen of seedling wilt with strawberry.</title>
        <authorList>
            <person name="Xie Y."/>
        </authorList>
    </citation>
    <scope>NUCLEOTIDE SEQUENCE [LARGE SCALE GENOMIC DNA]</scope>
    <source>
        <strain evidence="1 2">CM-TZ4</strain>
        <plasmid evidence="1 2">unnamed1</plasmid>
    </source>
</reference>
<dbReference type="EMBL" id="CP116348">
    <property type="protein sequence ID" value="WCE16121.1"/>
    <property type="molecule type" value="Genomic_DNA"/>
</dbReference>
<keyword evidence="2" id="KW-1185">Reference proteome</keyword>
<dbReference type="Proteomes" id="UP001210538">
    <property type="component" value="Plasmid unnamed1"/>
</dbReference>
<geneLocation type="plasmid" evidence="1 2">
    <name>unnamed1</name>
</geneLocation>
<name>A0AAX3LJ41_9ENTR</name>
<organism evidence="1 2">
    <name type="scientific">Enterobacter ludwigii</name>
    <dbReference type="NCBI Taxonomy" id="299767"/>
    <lineage>
        <taxon>Bacteria</taxon>
        <taxon>Pseudomonadati</taxon>
        <taxon>Pseudomonadota</taxon>
        <taxon>Gammaproteobacteria</taxon>
        <taxon>Enterobacterales</taxon>
        <taxon>Enterobacteriaceae</taxon>
        <taxon>Enterobacter</taxon>
        <taxon>Enterobacter cloacae complex</taxon>
    </lineage>
</organism>
<gene>
    <name evidence="1" type="ORF">PHA72_26670</name>
</gene>
<proteinExistence type="predicted"/>
<dbReference type="AlphaFoldDB" id="A0AAX3LJ41"/>
<sequence length="130" mass="14472">MSISLPEEVIEQIAREEAHFALAPAAFFRAWKRGVEIAGVEWFGDGTREGLRSAVSKWDLRPNMLLLNDALGVLSGGQRLFLSAMVSFYNSREGAAMLRRIGFEGLADLGGLDLERREVIAELVRNYSGW</sequence>
<evidence type="ECO:0000313" key="2">
    <source>
        <dbReference type="Proteomes" id="UP001210538"/>
    </source>
</evidence>
<protein>
    <submittedName>
        <fullName evidence="1">Uncharacterized protein</fullName>
    </submittedName>
</protein>
<accession>A0AAX3LJ41</accession>
<evidence type="ECO:0000313" key="1">
    <source>
        <dbReference type="EMBL" id="WCE16121.1"/>
    </source>
</evidence>
<keyword evidence="1" id="KW-0614">Plasmid</keyword>